<dbReference type="GeneID" id="62498261"/>
<keyword evidence="4" id="KW-1185">Reference proteome</keyword>
<sequence length="83" mass="10175">MAKKKNKQPKTKKTDDHLTLQDTLNQDILLKLKQTQQQLKDEEETKKLKEAERKREERRQKEKNKSFEELLNESSMDWKKYKQ</sequence>
<evidence type="ECO:0000313" key="5">
    <source>
        <dbReference type="Proteomes" id="UP000595512"/>
    </source>
</evidence>
<dbReference type="Pfam" id="PF13025">
    <property type="entry name" value="DUF3886"/>
    <property type="match status" value="1"/>
</dbReference>
<protein>
    <submittedName>
        <fullName evidence="3">YqkE family protein</fullName>
    </submittedName>
</protein>
<dbReference type="AlphaFoldDB" id="A0A150KM00"/>
<name>A0A150KM00_9BACI</name>
<evidence type="ECO:0000256" key="1">
    <source>
        <dbReference type="SAM" id="MobiDB-lite"/>
    </source>
</evidence>
<reference evidence="3 5" key="2">
    <citation type="submission" date="2020-12" db="EMBL/GenBank/DDBJ databases">
        <title>Taxonomic evaluation of the Bacillus sporothermodurans group of bacteria based on whole genome sequences.</title>
        <authorList>
            <person name="Fiedler G."/>
            <person name="Herbstmann A.-D."/>
            <person name="Doll E."/>
            <person name="Wenning M."/>
            <person name="Brinks E."/>
            <person name="Kabisch J."/>
            <person name="Breitenwieser F."/>
            <person name="Lappann M."/>
            <person name="Boehnlein C."/>
            <person name="Franz C."/>
        </authorList>
    </citation>
    <scope>NUCLEOTIDE SEQUENCE [LARGE SCALE GENOMIC DNA]</scope>
    <source>
        <strain evidence="3 5">DSM 10599</strain>
    </source>
</reference>
<dbReference type="PATRIC" id="fig|46224.3.peg.177"/>
<dbReference type="EMBL" id="CP066701">
    <property type="protein sequence ID" value="QQX24407.1"/>
    <property type="molecule type" value="Genomic_DNA"/>
</dbReference>
<organism evidence="2 4">
    <name type="scientific">Heyndrickxia sporothermodurans</name>
    <dbReference type="NCBI Taxonomy" id="46224"/>
    <lineage>
        <taxon>Bacteria</taxon>
        <taxon>Bacillati</taxon>
        <taxon>Bacillota</taxon>
        <taxon>Bacilli</taxon>
        <taxon>Bacillales</taxon>
        <taxon>Bacillaceae</taxon>
        <taxon>Heyndrickxia</taxon>
    </lineage>
</organism>
<accession>A0A150KM00</accession>
<gene>
    <name evidence="2" type="ORF">B4102_1436</name>
    <name evidence="3" type="ORF">JGZ69_16610</name>
</gene>
<feature type="compositionally biased region" description="Basic residues" evidence="1">
    <location>
        <begin position="1"/>
        <end position="11"/>
    </location>
</feature>
<dbReference type="EMBL" id="LQYN01000097">
    <property type="protein sequence ID" value="KYC95165.1"/>
    <property type="molecule type" value="Genomic_DNA"/>
</dbReference>
<feature type="region of interest" description="Disordered" evidence="1">
    <location>
        <begin position="36"/>
        <end position="83"/>
    </location>
</feature>
<evidence type="ECO:0000313" key="3">
    <source>
        <dbReference type="EMBL" id="QQX24407.1"/>
    </source>
</evidence>
<dbReference type="STRING" id="46224.B4102_1436"/>
<feature type="compositionally biased region" description="Basic and acidic residues" evidence="1">
    <location>
        <begin position="39"/>
        <end position="68"/>
    </location>
</feature>
<evidence type="ECO:0000313" key="2">
    <source>
        <dbReference type="EMBL" id="KYC95165.1"/>
    </source>
</evidence>
<proteinExistence type="predicted"/>
<dbReference type="Proteomes" id="UP000075666">
    <property type="component" value="Unassembled WGS sequence"/>
</dbReference>
<dbReference type="InterPro" id="IPR024980">
    <property type="entry name" value="DUF3886"/>
</dbReference>
<reference evidence="2 4" key="1">
    <citation type="submission" date="2016-01" db="EMBL/GenBank/DDBJ databases">
        <title>Genome Sequences of Twelve Sporeforming Bacillus Species Isolated from Foods.</title>
        <authorList>
            <person name="Berendsen E.M."/>
            <person name="Wells-Bennik M.H."/>
            <person name="Krawcyk A.O."/>
            <person name="De Jong A."/>
            <person name="Holsappel S."/>
            <person name="Eijlander R.T."/>
            <person name="Kuipers O.P."/>
        </authorList>
    </citation>
    <scope>NUCLEOTIDE SEQUENCE [LARGE SCALE GENOMIC DNA]</scope>
    <source>
        <strain evidence="2 4">B4102</strain>
    </source>
</reference>
<dbReference type="KEGG" id="hspo:JGZ69_16610"/>
<dbReference type="RefSeq" id="WP_066234698.1">
    <property type="nucleotide sequence ID" value="NZ_CP066701.1"/>
</dbReference>
<evidence type="ECO:0000313" key="4">
    <source>
        <dbReference type="Proteomes" id="UP000075666"/>
    </source>
</evidence>
<dbReference type="Proteomes" id="UP000595512">
    <property type="component" value="Chromosome"/>
</dbReference>
<feature type="region of interest" description="Disordered" evidence="1">
    <location>
        <begin position="1"/>
        <end position="21"/>
    </location>
</feature>